<dbReference type="SFLD" id="SFLDG01212">
    <property type="entry name" value="Phytoene_synthase_like"/>
    <property type="match status" value="1"/>
</dbReference>
<dbReference type="GO" id="GO:0016114">
    <property type="term" value="P:terpenoid biosynthetic process"/>
    <property type="evidence" value="ECO:0007669"/>
    <property type="project" value="UniProtKB-ARBA"/>
</dbReference>
<gene>
    <name evidence="2" type="primary">crtB_1</name>
    <name evidence="2" type="ORF">Q31a_62630</name>
</gene>
<evidence type="ECO:0000256" key="1">
    <source>
        <dbReference type="SAM" id="MobiDB-lite"/>
    </source>
</evidence>
<feature type="region of interest" description="Disordered" evidence="1">
    <location>
        <begin position="25"/>
        <end position="45"/>
    </location>
</feature>
<dbReference type="InterPro" id="IPR044843">
    <property type="entry name" value="Trans_IPPS_bact-type"/>
</dbReference>
<dbReference type="GO" id="GO:0051996">
    <property type="term" value="F:squalene synthase [NAD(P)H] activity"/>
    <property type="evidence" value="ECO:0007669"/>
    <property type="project" value="InterPro"/>
</dbReference>
<dbReference type="OrthoDB" id="9787280at2"/>
<dbReference type="GO" id="GO:0004311">
    <property type="term" value="F:geranylgeranyl diphosphate synthase activity"/>
    <property type="evidence" value="ECO:0007669"/>
    <property type="project" value="InterPro"/>
</dbReference>
<proteinExistence type="predicted"/>
<dbReference type="InterPro" id="IPR033904">
    <property type="entry name" value="Trans_IPPS_HH"/>
</dbReference>
<dbReference type="NCBIfam" id="TIGR03464">
    <property type="entry name" value="HpnC"/>
    <property type="match status" value="1"/>
</dbReference>
<evidence type="ECO:0000313" key="3">
    <source>
        <dbReference type="Proteomes" id="UP000318017"/>
    </source>
</evidence>
<dbReference type="SUPFAM" id="SSF48576">
    <property type="entry name" value="Terpenoid synthases"/>
    <property type="match status" value="1"/>
</dbReference>
<dbReference type="SFLD" id="SFLDS00005">
    <property type="entry name" value="Isoprenoid_Synthase_Type_I"/>
    <property type="match status" value="1"/>
</dbReference>
<organism evidence="2 3">
    <name type="scientific">Aureliella helgolandensis</name>
    <dbReference type="NCBI Taxonomy" id="2527968"/>
    <lineage>
        <taxon>Bacteria</taxon>
        <taxon>Pseudomonadati</taxon>
        <taxon>Planctomycetota</taxon>
        <taxon>Planctomycetia</taxon>
        <taxon>Pirellulales</taxon>
        <taxon>Pirellulaceae</taxon>
        <taxon>Aureliella</taxon>
    </lineage>
</organism>
<dbReference type="PANTHER" id="PTHR31480">
    <property type="entry name" value="BIFUNCTIONAL LYCOPENE CYCLASE/PHYTOENE SYNTHASE"/>
    <property type="match status" value="1"/>
</dbReference>
<reference evidence="2 3" key="1">
    <citation type="submission" date="2019-02" db="EMBL/GenBank/DDBJ databases">
        <title>Deep-cultivation of Planctomycetes and their phenomic and genomic characterization uncovers novel biology.</title>
        <authorList>
            <person name="Wiegand S."/>
            <person name="Jogler M."/>
            <person name="Boedeker C."/>
            <person name="Pinto D."/>
            <person name="Vollmers J."/>
            <person name="Rivas-Marin E."/>
            <person name="Kohn T."/>
            <person name="Peeters S.H."/>
            <person name="Heuer A."/>
            <person name="Rast P."/>
            <person name="Oberbeckmann S."/>
            <person name="Bunk B."/>
            <person name="Jeske O."/>
            <person name="Meyerdierks A."/>
            <person name="Storesund J.E."/>
            <person name="Kallscheuer N."/>
            <person name="Luecker S."/>
            <person name="Lage O.M."/>
            <person name="Pohl T."/>
            <person name="Merkel B.J."/>
            <person name="Hornburger P."/>
            <person name="Mueller R.-W."/>
            <person name="Bruemmer F."/>
            <person name="Labrenz M."/>
            <person name="Spormann A.M."/>
            <person name="Op den Camp H."/>
            <person name="Overmann J."/>
            <person name="Amann R."/>
            <person name="Jetten M.S.M."/>
            <person name="Mascher T."/>
            <person name="Medema M.H."/>
            <person name="Devos D.P."/>
            <person name="Kaster A.-K."/>
            <person name="Ovreas L."/>
            <person name="Rohde M."/>
            <person name="Galperin M.Y."/>
            <person name="Jogler C."/>
        </authorList>
    </citation>
    <scope>NUCLEOTIDE SEQUENCE [LARGE SCALE GENOMIC DNA]</scope>
    <source>
        <strain evidence="2 3">Q31a</strain>
    </source>
</reference>
<dbReference type="InterPro" id="IPR008949">
    <property type="entry name" value="Isoprenoid_synthase_dom_sf"/>
</dbReference>
<dbReference type="Proteomes" id="UP000318017">
    <property type="component" value="Chromosome"/>
</dbReference>
<dbReference type="RefSeq" id="WP_145085937.1">
    <property type="nucleotide sequence ID" value="NZ_CP036298.1"/>
</dbReference>
<dbReference type="InterPro" id="IPR017827">
    <property type="entry name" value="HSQ_synthase_HpnC"/>
</dbReference>
<accession>A0A518GH21</accession>
<evidence type="ECO:0000313" key="2">
    <source>
        <dbReference type="EMBL" id="QDV27870.1"/>
    </source>
</evidence>
<name>A0A518GH21_9BACT</name>
<dbReference type="SFLD" id="SFLDG01018">
    <property type="entry name" value="Squalene/Phytoene_Synthase_Lik"/>
    <property type="match status" value="1"/>
</dbReference>
<dbReference type="CDD" id="cd00683">
    <property type="entry name" value="Trans_IPPS_HH"/>
    <property type="match status" value="1"/>
</dbReference>
<dbReference type="EMBL" id="CP036298">
    <property type="protein sequence ID" value="QDV27870.1"/>
    <property type="molecule type" value="Genomic_DNA"/>
</dbReference>
<sequence>MPETDTNTTTDRAFFLRELERYGPACPQPSKSSENSAGISPQVPSRELSQTEASLYCRMWAKRQYENFVVASCLLPRRYRQDFYNIYAFCRWSDNLADELDTPQESLRRLAAWQQQFLLCYGGAPTHPVLRSLQTTIQQHSLPPQPFLDLLNAFQQDQTTCRYETAAELLLYCQRSANPVGQLLLQVADVHSEEALQLSNLVCTGLQLANFCQDMARDALKNRIYAPRSLWKPHGVTEEMLLAGEPTDQLREMLAAWVAEAQSYFESGWGIVHQVPAWLATDLELFVRGGVAILHKIRSQDYDVWSHRPTLSKMHQLQLLTAATLGRVRRRRTPPPTLVSRRKR</sequence>
<dbReference type="Gene3D" id="1.10.600.10">
    <property type="entry name" value="Farnesyl Diphosphate Synthase"/>
    <property type="match status" value="1"/>
</dbReference>
<dbReference type="AlphaFoldDB" id="A0A518GH21"/>
<dbReference type="Pfam" id="PF00494">
    <property type="entry name" value="SQS_PSY"/>
    <property type="match status" value="1"/>
</dbReference>
<dbReference type="KEGG" id="ahel:Q31a_62630"/>
<feature type="compositionally biased region" description="Polar residues" evidence="1">
    <location>
        <begin position="29"/>
        <end position="45"/>
    </location>
</feature>
<keyword evidence="3" id="KW-1185">Reference proteome</keyword>
<protein>
    <submittedName>
        <fullName evidence="2">All-trans-phytoene synthase</fullName>
    </submittedName>
</protein>
<dbReference type="InterPro" id="IPR002060">
    <property type="entry name" value="Squ/phyt_synthse"/>
</dbReference>